<evidence type="ECO:0000256" key="1">
    <source>
        <dbReference type="ARBA" id="ARBA00010139"/>
    </source>
</evidence>
<dbReference type="KEGG" id="pfj:MYCFIDRAFT_7885"/>
<evidence type="ECO:0000313" key="2">
    <source>
        <dbReference type="EMBL" id="EME79399.1"/>
    </source>
</evidence>
<dbReference type="InterPro" id="IPR051209">
    <property type="entry name" value="FAD-bind_Monooxygenase_sf"/>
</dbReference>
<dbReference type="GeneID" id="19341519"/>
<dbReference type="PANTHER" id="PTHR42877">
    <property type="entry name" value="L-ORNITHINE N(5)-MONOOXYGENASE-RELATED"/>
    <property type="match status" value="1"/>
</dbReference>
<sequence>VKGLRKGSTQAIRMTVPTEEAVRDYPAYCESYLPRTVMGLHCSSWCNGGMEGERICGLWPGSAAHADVVRREPRWEDSSYPHCNEQGNRLVYFGNGWS</sequence>
<accession>M2ZJW4</accession>
<dbReference type="HOGENOM" id="CLU_2339259_0_0_1"/>
<protein>
    <submittedName>
        <fullName evidence="2">Uncharacterized protein</fullName>
    </submittedName>
</protein>
<name>M2ZJW4_PSEFD</name>
<dbReference type="EMBL" id="KB446562">
    <property type="protein sequence ID" value="EME79399.1"/>
    <property type="molecule type" value="Genomic_DNA"/>
</dbReference>
<dbReference type="PANTHER" id="PTHR42877:SF6">
    <property type="entry name" value="MONOOXYGENASE, PUTATIVE (AFU_ORTHOLOGUE AFUA_3G15050)-RELATED"/>
    <property type="match status" value="1"/>
</dbReference>
<dbReference type="OrthoDB" id="74360at2759"/>
<dbReference type="VEuPathDB" id="FungiDB:MYCFIDRAFT_7885"/>
<dbReference type="Proteomes" id="UP000016932">
    <property type="component" value="Unassembled WGS sequence"/>
</dbReference>
<organism evidence="2 3">
    <name type="scientific">Pseudocercospora fijiensis (strain CIRAD86)</name>
    <name type="common">Black leaf streak disease fungus</name>
    <name type="synonym">Mycosphaerella fijiensis</name>
    <dbReference type="NCBI Taxonomy" id="383855"/>
    <lineage>
        <taxon>Eukaryota</taxon>
        <taxon>Fungi</taxon>
        <taxon>Dikarya</taxon>
        <taxon>Ascomycota</taxon>
        <taxon>Pezizomycotina</taxon>
        <taxon>Dothideomycetes</taxon>
        <taxon>Dothideomycetidae</taxon>
        <taxon>Mycosphaerellales</taxon>
        <taxon>Mycosphaerellaceae</taxon>
        <taxon>Pseudocercospora</taxon>
    </lineage>
</organism>
<evidence type="ECO:0000313" key="3">
    <source>
        <dbReference type="Proteomes" id="UP000016932"/>
    </source>
</evidence>
<comment type="similarity">
    <text evidence="1">Belongs to the FAD-binding monooxygenase family.</text>
</comment>
<proteinExistence type="inferred from homology"/>
<feature type="non-terminal residue" evidence="2">
    <location>
        <position position="98"/>
    </location>
</feature>
<keyword evidence="3" id="KW-1185">Reference proteome</keyword>
<dbReference type="eggNOG" id="KOG1399">
    <property type="taxonomic scope" value="Eukaryota"/>
</dbReference>
<feature type="non-terminal residue" evidence="2">
    <location>
        <position position="1"/>
    </location>
</feature>
<gene>
    <name evidence="2" type="ORF">MYCFIDRAFT_7885</name>
</gene>
<dbReference type="AlphaFoldDB" id="M2ZJW4"/>
<reference evidence="2 3" key="1">
    <citation type="journal article" date="2012" name="PLoS Pathog.">
        <title>Diverse lifestyles and strategies of plant pathogenesis encoded in the genomes of eighteen Dothideomycetes fungi.</title>
        <authorList>
            <person name="Ohm R.A."/>
            <person name="Feau N."/>
            <person name="Henrissat B."/>
            <person name="Schoch C.L."/>
            <person name="Horwitz B.A."/>
            <person name="Barry K.W."/>
            <person name="Condon B.J."/>
            <person name="Copeland A.C."/>
            <person name="Dhillon B."/>
            <person name="Glaser F."/>
            <person name="Hesse C.N."/>
            <person name="Kosti I."/>
            <person name="LaButti K."/>
            <person name="Lindquist E.A."/>
            <person name="Lucas S."/>
            <person name="Salamov A.A."/>
            <person name="Bradshaw R.E."/>
            <person name="Ciuffetti L."/>
            <person name="Hamelin R.C."/>
            <person name="Kema G.H.J."/>
            <person name="Lawrence C."/>
            <person name="Scott J.A."/>
            <person name="Spatafora J.W."/>
            <person name="Turgeon B.G."/>
            <person name="de Wit P.J.G.M."/>
            <person name="Zhong S."/>
            <person name="Goodwin S.B."/>
            <person name="Grigoriev I.V."/>
        </authorList>
    </citation>
    <scope>NUCLEOTIDE SEQUENCE [LARGE SCALE GENOMIC DNA]</scope>
    <source>
        <strain evidence="2 3">CIRAD86</strain>
    </source>
</reference>
<dbReference type="RefSeq" id="XP_007929588.1">
    <property type="nucleotide sequence ID" value="XM_007931397.1"/>
</dbReference>